<keyword evidence="3" id="KW-1185">Reference proteome</keyword>
<sequence length="227" mass="25617">MPKRHQVEKLLTALGVTGAERERIEELAKHAHEPDWLASGIPGMTEQLAVLLDCERIAEHVTEWSSDLIPGLLQTGDYARTILSDGIEPPEVEAKVALRVSRREALTRAERPLHLTALVGEAAVRYCIGSPTVRNHQLRHLVKMTELETVTIQVVPFSYEWHPGRVGPFILFEFTDDPAIVHLEHHRSGVFLYNEGDVAEYRVLAGRLRERAMSPEDSVKFIAEHIE</sequence>
<dbReference type="Proteomes" id="UP000639606">
    <property type="component" value="Unassembled WGS sequence"/>
</dbReference>
<protein>
    <submittedName>
        <fullName evidence="2">Transcriptional regulator</fullName>
    </submittedName>
</protein>
<dbReference type="AlphaFoldDB" id="A0A918EIN5"/>
<dbReference type="Pfam" id="PF19054">
    <property type="entry name" value="DUF5753"/>
    <property type="match status" value="1"/>
</dbReference>
<evidence type="ECO:0000313" key="2">
    <source>
        <dbReference type="EMBL" id="GGP85681.1"/>
    </source>
</evidence>
<dbReference type="EMBL" id="BMRG01000029">
    <property type="protein sequence ID" value="GGP85681.1"/>
    <property type="molecule type" value="Genomic_DNA"/>
</dbReference>
<evidence type="ECO:0000259" key="1">
    <source>
        <dbReference type="Pfam" id="PF19054"/>
    </source>
</evidence>
<accession>A0A918EIN5</accession>
<feature type="domain" description="DUF5753" evidence="1">
    <location>
        <begin position="50"/>
        <end position="224"/>
    </location>
</feature>
<comment type="caution">
    <text evidence="2">The sequence shown here is derived from an EMBL/GenBank/DDBJ whole genome shotgun (WGS) entry which is preliminary data.</text>
</comment>
<name>A0A918EIN5_9PSEU</name>
<reference evidence="2" key="2">
    <citation type="submission" date="2020-09" db="EMBL/GenBank/DDBJ databases">
        <authorList>
            <person name="Sun Q."/>
            <person name="Ohkuma M."/>
        </authorList>
    </citation>
    <scope>NUCLEOTIDE SEQUENCE</scope>
    <source>
        <strain evidence="2">JCM 3313</strain>
    </source>
</reference>
<dbReference type="InterPro" id="IPR043917">
    <property type="entry name" value="DUF5753"/>
</dbReference>
<evidence type="ECO:0000313" key="3">
    <source>
        <dbReference type="Proteomes" id="UP000639606"/>
    </source>
</evidence>
<reference evidence="2" key="1">
    <citation type="journal article" date="2014" name="Int. J. Syst. Evol. Microbiol.">
        <title>Complete genome sequence of Corynebacterium casei LMG S-19264T (=DSM 44701T), isolated from a smear-ripened cheese.</title>
        <authorList>
            <consortium name="US DOE Joint Genome Institute (JGI-PGF)"/>
            <person name="Walter F."/>
            <person name="Albersmeier A."/>
            <person name="Kalinowski J."/>
            <person name="Ruckert C."/>
        </authorList>
    </citation>
    <scope>NUCLEOTIDE SEQUENCE</scope>
    <source>
        <strain evidence="2">JCM 3313</strain>
    </source>
</reference>
<gene>
    <name evidence="2" type="ORF">GCM10010185_69230</name>
</gene>
<organism evidence="2 3">
    <name type="scientific">Saccharothrix coeruleofusca</name>
    <dbReference type="NCBI Taxonomy" id="33919"/>
    <lineage>
        <taxon>Bacteria</taxon>
        <taxon>Bacillati</taxon>
        <taxon>Actinomycetota</taxon>
        <taxon>Actinomycetes</taxon>
        <taxon>Pseudonocardiales</taxon>
        <taxon>Pseudonocardiaceae</taxon>
        <taxon>Saccharothrix</taxon>
    </lineage>
</organism>
<proteinExistence type="predicted"/>